<evidence type="ECO:0000313" key="3">
    <source>
        <dbReference type="Proteomes" id="UP000075683"/>
    </source>
</evidence>
<protein>
    <submittedName>
        <fullName evidence="2">Uncharacterized protein</fullName>
    </submittedName>
</protein>
<proteinExistence type="predicted"/>
<dbReference type="Proteomes" id="UP000075683">
    <property type="component" value="Unassembled WGS sequence"/>
</dbReference>
<evidence type="ECO:0000313" key="2">
    <source>
        <dbReference type="EMBL" id="KYD22831.1"/>
    </source>
</evidence>
<dbReference type="EMBL" id="LQYT01000006">
    <property type="protein sequence ID" value="KYD22831.1"/>
    <property type="molecule type" value="Genomic_DNA"/>
</dbReference>
<dbReference type="STRING" id="301148.B4135_1054"/>
<organism evidence="2 3">
    <name type="scientific">Caldibacillus debilis</name>
    <dbReference type="NCBI Taxonomy" id="301148"/>
    <lineage>
        <taxon>Bacteria</taxon>
        <taxon>Bacillati</taxon>
        <taxon>Bacillota</taxon>
        <taxon>Bacilli</taxon>
        <taxon>Bacillales</taxon>
        <taxon>Bacillaceae</taxon>
        <taxon>Caldibacillus</taxon>
    </lineage>
</organism>
<feature type="compositionally biased region" description="Basic and acidic residues" evidence="1">
    <location>
        <begin position="9"/>
        <end position="28"/>
    </location>
</feature>
<accession>A0A150MEA6</accession>
<dbReference type="AlphaFoldDB" id="A0A150MEA6"/>
<evidence type="ECO:0000256" key="1">
    <source>
        <dbReference type="SAM" id="MobiDB-lite"/>
    </source>
</evidence>
<name>A0A150MEA6_9BACI</name>
<feature type="region of interest" description="Disordered" evidence="1">
    <location>
        <begin position="1"/>
        <end position="48"/>
    </location>
</feature>
<gene>
    <name evidence="2" type="ORF">B4135_1054</name>
</gene>
<reference evidence="2 3" key="1">
    <citation type="submission" date="2016-01" db="EMBL/GenBank/DDBJ databases">
        <title>Draft Genome Sequences of Seven Thermophilic Sporeformers Isolated from Foods.</title>
        <authorList>
            <person name="Berendsen E.M."/>
            <person name="Wells-Bennik M.H."/>
            <person name="Krawcyk A.O."/>
            <person name="De Jong A."/>
            <person name="Holsappel S."/>
            <person name="Eijlander R.T."/>
            <person name="Kuipers O.P."/>
        </authorList>
    </citation>
    <scope>NUCLEOTIDE SEQUENCE [LARGE SCALE GENOMIC DNA]</scope>
    <source>
        <strain evidence="2 3">B4135</strain>
    </source>
</reference>
<comment type="caution">
    <text evidence="2">The sequence shown here is derived from an EMBL/GenBank/DDBJ whole genome shotgun (WGS) entry which is preliminary data.</text>
</comment>
<sequence>MRPAIRRFPFADRPRKSRMKADFRERKAAPGNRAKNPGAGPLEPVIIL</sequence>